<dbReference type="PANTHER" id="PTHR47936">
    <property type="entry name" value="PPR_LONG DOMAIN-CONTAINING PROTEIN"/>
    <property type="match status" value="1"/>
</dbReference>
<dbReference type="EMBL" id="LLXL01000039">
    <property type="protein sequence ID" value="PKK79604.1"/>
    <property type="molecule type" value="Genomic_DNA"/>
</dbReference>
<dbReference type="InterPro" id="IPR002885">
    <property type="entry name" value="PPR_rpt"/>
</dbReference>
<dbReference type="Proteomes" id="UP000233469">
    <property type="component" value="Unassembled WGS sequence"/>
</dbReference>
<protein>
    <submittedName>
        <fullName evidence="4">Uncharacterized protein</fullName>
    </submittedName>
</protein>
<sequence>MNSFSYILVKGFVKTFSQKFYNTKGSLYIIKKKNSLITRSIITNINIINRKESLHQQMKQRKRLRQEGLKIILIKLKDGIEKAIIEEEKNKILSLYVTSKQFYRDYDVDLIPGGSRNILSSLIKDEKVETAMKLIKFIDQKDKIIIDLVHVFIELFEDYEKDYKKFYNNYKISLLLWNNINLYRINNIILNDDLLKDLITNFYSKIRSEKKNSLIKPFLKGMISSGIKNENICLNLFNDLLIKQTIEEYNDYNENIIIGIYKIFKDGGIKFNDDIFKNLLILQQRRNNINNLTFFYRDMISVYAEKELDQNGFKNLQLIEDSFKEGKVKIAIKYYHEIPTKNIKSNPIILFELFKGLFESKIENSIISSIFNMIKKSDIKINSDIGYFLMVGFLWNDGLKYAERILQEMMELKIIPPAHAFILLMRSYWKNEMINKSEKLLELIKFINIREYSYYLRLLLIYYNKKKDKDGIYKWINELMKFTDEDFKIRNFPVLMLSYGILGKLSNTLELWEELNEKYSGEVLSSAISVLLDQIGIYGDITTLKKHWKLFINDSNDKYILNLNHFNSYIEALCRFKAFDEAIKVFKVDIISNGFEPTLKTVITLLHPLITNRHNEKDNILYYIKMQWPNLHDEFIKFIMDYPDRFKFR</sequence>
<evidence type="ECO:0000313" key="3">
    <source>
        <dbReference type="EMBL" id="CAB5378615.1"/>
    </source>
</evidence>
<dbReference type="PROSITE" id="PS51375">
    <property type="entry name" value="PPR"/>
    <property type="match status" value="1"/>
</dbReference>
<proteinExistence type="predicted"/>
<accession>A0A2I1E3K7</accession>
<evidence type="ECO:0000256" key="1">
    <source>
        <dbReference type="ARBA" id="ARBA00022737"/>
    </source>
</evidence>
<dbReference type="Proteomes" id="UP000684084">
    <property type="component" value="Unassembled WGS sequence"/>
</dbReference>
<dbReference type="PANTHER" id="PTHR47936:SF1">
    <property type="entry name" value="PENTATRICOPEPTIDE REPEAT-CONTAINING PROTEIN GUN1, CHLOROPLASTIC"/>
    <property type="match status" value="1"/>
</dbReference>
<dbReference type="VEuPathDB" id="FungiDB:FUN_000516"/>
<name>A0A2I1E3K7_9GLOM</name>
<dbReference type="VEuPathDB" id="FungiDB:RhiirA1_499559"/>
<dbReference type="VEuPathDB" id="FungiDB:RhiirFUN_017911"/>
<gene>
    <name evidence="3" type="ORF">CHRIB12_LOCUS16269</name>
    <name evidence="4" type="ORF">RhiirC2_842452</name>
</gene>
<organism evidence="4 5">
    <name type="scientific">Rhizophagus irregularis</name>
    <dbReference type="NCBI Taxonomy" id="588596"/>
    <lineage>
        <taxon>Eukaryota</taxon>
        <taxon>Fungi</taxon>
        <taxon>Fungi incertae sedis</taxon>
        <taxon>Mucoromycota</taxon>
        <taxon>Glomeromycotina</taxon>
        <taxon>Glomeromycetes</taxon>
        <taxon>Glomerales</taxon>
        <taxon>Glomeraceae</taxon>
        <taxon>Rhizophagus</taxon>
    </lineage>
</organism>
<evidence type="ECO:0000256" key="2">
    <source>
        <dbReference type="PROSITE-ProRule" id="PRU00708"/>
    </source>
</evidence>
<dbReference type="OrthoDB" id="185373at2759"/>
<dbReference type="InterPro" id="IPR011990">
    <property type="entry name" value="TPR-like_helical_dom_sf"/>
</dbReference>
<dbReference type="Pfam" id="PF01535">
    <property type="entry name" value="PPR"/>
    <property type="match status" value="1"/>
</dbReference>
<feature type="repeat" description="PPR" evidence="2">
    <location>
        <begin position="562"/>
        <end position="597"/>
    </location>
</feature>
<dbReference type="EMBL" id="CAGKOT010000039">
    <property type="protein sequence ID" value="CAB5378615.1"/>
    <property type="molecule type" value="Genomic_DNA"/>
</dbReference>
<reference evidence="3" key="3">
    <citation type="submission" date="2020-05" db="EMBL/GenBank/DDBJ databases">
        <authorList>
            <person name="Rincon C."/>
            <person name="Sanders R I."/>
            <person name="Robbins C."/>
            <person name="Chaturvedi A."/>
        </authorList>
    </citation>
    <scope>NUCLEOTIDE SEQUENCE</scope>
    <source>
        <strain evidence="3">CHB12</strain>
    </source>
</reference>
<keyword evidence="1" id="KW-0677">Repeat</keyword>
<comment type="caution">
    <text evidence="4">The sequence shown here is derived from an EMBL/GenBank/DDBJ whole genome shotgun (WGS) entry which is preliminary data.</text>
</comment>
<reference evidence="4 5" key="1">
    <citation type="submission" date="2016-04" db="EMBL/GenBank/DDBJ databases">
        <title>Genome analyses suggest a sexual origin of heterokaryosis in a supposedly ancient asexual fungus.</title>
        <authorList>
            <person name="Ropars J."/>
            <person name="Sedzielewska K."/>
            <person name="Noel J."/>
            <person name="Charron P."/>
            <person name="Farinelli L."/>
            <person name="Marton T."/>
            <person name="Kruger M."/>
            <person name="Pelin A."/>
            <person name="Brachmann A."/>
            <person name="Corradi N."/>
        </authorList>
    </citation>
    <scope>NUCLEOTIDE SEQUENCE [LARGE SCALE GENOMIC DNA]</scope>
    <source>
        <strain evidence="4 5">C2</strain>
    </source>
</reference>
<dbReference type="AlphaFoldDB" id="A0A2I1E3K7"/>
<reference evidence="4 5" key="2">
    <citation type="submission" date="2017-10" db="EMBL/GenBank/DDBJ databases">
        <title>Extensive intraspecific genome diversity in a model arbuscular mycorrhizal fungus.</title>
        <authorList>
            <person name="Chen E.C.H."/>
            <person name="Morin E."/>
            <person name="Baudet D."/>
            <person name="Noel J."/>
            <person name="Ndikumana S."/>
            <person name="Charron P."/>
            <person name="St-Onge C."/>
            <person name="Giorgi J."/>
            <person name="Grigoriev I.V."/>
            <person name="Roux C."/>
            <person name="Martin F.M."/>
            <person name="Corradi N."/>
        </authorList>
    </citation>
    <scope>NUCLEOTIDE SEQUENCE [LARGE SCALE GENOMIC DNA]</scope>
    <source>
        <strain evidence="4 5">C2</strain>
    </source>
</reference>
<evidence type="ECO:0000313" key="4">
    <source>
        <dbReference type="EMBL" id="PKK79604.1"/>
    </source>
</evidence>
<evidence type="ECO:0000313" key="5">
    <source>
        <dbReference type="Proteomes" id="UP000233469"/>
    </source>
</evidence>
<dbReference type="Gene3D" id="1.25.40.10">
    <property type="entry name" value="Tetratricopeptide repeat domain"/>
    <property type="match status" value="2"/>
</dbReference>